<dbReference type="EMBL" id="BGPR01028768">
    <property type="protein sequence ID" value="GBO00135.1"/>
    <property type="molecule type" value="Genomic_DNA"/>
</dbReference>
<evidence type="ECO:0000313" key="3">
    <source>
        <dbReference type="Proteomes" id="UP000499080"/>
    </source>
</evidence>
<evidence type="ECO:0000313" key="2">
    <source>
        <dbReference type="EMBL" id="GBO00135.1"/>
    </source>
</evidence>
<organism evidence="2 3">
    <name type="scientific">Araneus ventricosus</name>
    <name type="common">Orbweaver spider</name>
    <name type="synonym">Epeira ventricosa</name>
    <dbReference type="NCBI Taxonomy" id="182803"/>
    <lineage>
        <taxon>Eukaryota</taxon>
        <taxon>Metazoa</taxon>
        <taxon>Ecdysozoa</taxon>
        <taxon>Arthropoda</taxon>
        <taxon>Chelicerata</taxon>
        <taxon>Arachnida</taxon>
        <taxon>Araneae</taxon>
        <taxon>Araneomorphae</taxon>
        <taxon>Entelegynae</taxon>
        <taxon>Araneoidea</taxon>
        <taxon>Araneidae</taxon>
        <taxon>Araneus</taxon>
    </lineage>
</organism>
<accession>A0A4Y2THM0</accession>
<gene>
    <name evidence="2" type="ORF">AVEN_216849_1</name>
</gene>
<comment type="caution">
    <text evidence="2">The sequence shown here is derived from an EMBL/GenBank/DDBJ whole genome shotgun (WGS) entry which is preliminary data.</text>
</comment>
<keyword evidence="3" id="KW-1185">Reference proteome</keyword>
<evidence type="ECO:0000256" key="1">
    <source>
        <dbReference type="SAM" id="MobiDB-lite"/>
    </source>
</evidence>
<dbReference type="Proteomes" id="UP000499080">
    <property type="component" value="Unassembled WGS sequence"/>
</dbReference>
<protein>
    <submittedName>
        <fullName evidence="2">Uncharacterized protein</fullName>
    </submittedName>
</protein>
<dbReference type="AlphaFoldDB" id="A0A4Y2THM0"/>
<sequence>MGMGIWAGKFAGHLGGRSDKELPPVFTAPTGEVEYNPPPATIPEQRSESSTVHPNIAGVPTTVALRRSTRVRKAPDRLMDRNVISLLVLC</sequence>
<reference evidence="2 3" key="1">
    <citation type="journal article" date="2019" name="Sci. Rep.">
        <title>Orb-weaving spider Araneus ventricosus genome elucidates the spidroin gene catalogue.</title>
        <authorList>
            <person name="Kono N."/>
            <person name="Nakamura H."/>
            <person name="Ohtoshi R."/>
            <person name="Moran D.A.P."/>
            <person name="Shinohara A."/>
            <person name="Yoshida Y."/>
            <person name="Fujiwara M."/>
            <person name="Mori M."/>
            <person name="Tomita M."/>
            <person name="Arakawa K."/>
        </authorList>
    </citation>
    <scope>NUCLEOTIDE SEQUENCE [LARGE SCALE GENOMIC DNA]</scope>
</reference>
<name>A0A4Y2THM0_ARAVE</name>
<feature type="region of interest" description="Disordered" evidence="1">
    <location>
        <begin position="18"/>
        <end position="55"/>
    </location>
</feature>
<proteinExistence type="predicted"/>